<dbReference type="VEuPathDB" id="FungiDB:CC77DRAFT_1006809"/>
<feature type="region of interest" description="Disordered" evidence="2">
    <location>
        <begin position="380"/>
        <end position="399"/>
    </location>
</feature>
<feature type="compositionally biased region" description="Pro residues" evidence="2">
    <location>
        <begin position="1"/>
        <end position="10"/>
    </location>
</feature>
<comment type="caution">
    <text evidence="3">The sequence shown here is derived from an EMBL/GenBank/DDBJ whole genome shotgun (WGS) entry which is preliminary data.</text>
</comment>
<evidence type="ECO:0000256" key="1">
    <source>
        <dbReference type="SAM" id="Coils"/>
    </source>
</evidence>
<keyword evidence="1" id="KW-0175">Coiled coil</keyword>
<feature type="region of interest" description="Disordered" evidence="2">
    <location>
        <begin position="1495"/>
        <end position="1517"/>
    </location>
</feature>
<feature type="region of interest" description="Disordered" evidence="2">
    <location>
        <begin position="1"/>
        <end position="27"/>
    </location>
</feature>
<name>A0A4Q4NMV2_ALTAL</name>
<evidence type="ECO:0000313" key="3">
    <source>
        <dbReference type="EMBL" id="RYN79784.1"/>
    </source>
</evidence>
<feature type="compositionally biased region" description="Low complexity" evidence="2">
    <location>
        <begin position="1500"/>
        <end position="1515"/>
    </location>
</feature>
<gene>
    <name evidence="3" type="ORF">AA0117_g3644</name>
</gene>
<organism evidence="3 4">
    <name type="scientific">Alternaria alternata</name>
    <name type="common">Alternaria rot fungus</name>
    <name type="synonym">Torula alternata</name>
    <dbReference type="NCBI Taxonomy" id="5599"/>
    <lineage>
        <taxon>Eukaryota</taxon>
        <taxon>Fungi</taxon>
        <taxon>Dikarya</taxon>
        <taxon>Ascomycota</taxon>
        <taxon>Pezizomycotina</taxon>
        <taxon>Dothideomycetes</taxon>
        <taxon>Pleosporomycetidae</taxon>
        <taxon>Pleosporales</taxon>
        <taxon>Pleosporineae</taxon>
        <taxon>Pleosporaceae</taxon>
        <taxon>Alternaria</taxon>
        <taxon>Alternaria sect. Alternaria</taxon>
        <taxon>Alternaria alternata complex</taxon>
    </lineage>
</organism>
<feature type="compositionally biased region" description="Basic and acidic residues" evidence="2">
    <location>
        <begin position="1138"/>
        <end position="1147"/>
    </location>
</feature>
<feature type="compositionally biased region" description="Polar residues" evidence="2">
    <location>
        <begin position="758"/>
        <end position="780"/>
    </location>
</feature>
<accession>A0A4Q4NMV2</accession>
<protein>
    <submittedName>
        <fullName evidence="3">Uncharacterized protein</fullName>
    </submittedName>
</protein>
<feature type="coiled-coil region" evidence="1">
    <location>
        <begin position="228"/>
        <end position="255"/>
    </location>
</feature>
<feature type="coiled-coil region" evidence="1">
    <location>
        <begin position="343"/>
        <end position="370"/>
    </location>
</feature>
<reference evidence="4" key="1">
    <citation type="journal article" date="2019" name="bioRxiv">
        <title>Genomics, evolutionary history and diagnostics of the Alternaria alternata species group including apple and Asian pear pathotypes.</title>
        <authorList>
            <person name="Armitage A.D."/>
            <person name="Cockerton H.M."/>
            <person name="Sreenivasaprasad S."/>
            <person name="Woodhall J.W."/>
            <person name="Lane C.R."/>
            <person name="Harrison R.J."/>
            <person name="Clarkson J.P."/>
        </authorList>
    </citation>
    <scope>NUCLEOTIDE SEQUENCE [LARGE SCALE GENOMIC DNA]</scope>
    <source>
        <strain evidence="4">FERA 1177</strain>
    </source>
</reference>
<proteinExistence type="predicted"/>
<feature type="region of interest" description="Disordered" evidence="2">
    <location>
        <begin position="1134"/>
        <end position="1171"/>
    </location>
</feature>
<feature type="region of interest" description="Disordered" evidence="2">
    <location>
        <begin position="898"/>
        <end position="930"/>
    </location>
</feature>
<feature type="region of interest" description="Disordered" evidence="2">
    <location>
        <begin position="975"/>
        <end position="1029"/>
    </location>
</feature>
<dbReference type="Proteomes" id="UP000291422">
    <property type="component" value="Unassembled WGS sequence"/>
</dbReference>
<feature type="region of interest" description="Disordered" evidence="2">
    <location>
        <begin position="736"/>
        <end position="780"/>
    </location>
</feature>
<feature type="coiled-coil region" evidence="1">
    <location>
        <begin position="649"/>
        <end position="711"/>
    </location>
</feature>
<dbReference type="EMBL" id="PDXD01000005">
    <property type="protein sequence ID" value="RYN79784.1"/>
    <property type="molecule type" value="Genomic_DNA"/>
</dbReference>
<feature type="compositionally biased region" description="Pro residues" evidence="2">
    <location>
        <begin position="1017"/>
        <end position="1027"/>
    </location>
</feature>
<evidence type="ECO:0000313" key="4">
    <source>
        <dbReference type="Proteomes" id="UP000291422"/>
    </source>
</evidence>
<evidence type="ECO:0000256" key="2">
    <source>
        <dbReference type="SAM" id="MobiDB-lite"/>
    </source>
</evidence>
<sequence>MTQPSPPPPANHHSGHNNNNDPIQLDRTVPTHLRPTQMHPDNLRDLYELIAAAKHVVDCCGVYTPRLREALSHELMTAKTRIAEVQGIEEDLKQDIITLRDENTMLKGKDETLSEENAARDGDLDAGGNVMQVLVDEVSLKKDDMQENEHEAAGRYFEGGWEDMAKFWQDGMPMDHASEPETENRLADANLSHMAYWFERSNAPSPEQRQPRHNDRETLRQIETERSILKLQDRLERTEMQIKHLTNRLDAQETEWKLAVESIPVLLGAIYSDQEEEKDDDDDDEPYYTCSEGLDEFESVDENMPLRGGMGGRDEDEEFVYDYGGYTNWDQADLLAQGEFPSINDKDEIIQELRQKVERLEAQIRTLTVAAHREDLFQPTGSHITAKDGDSKAANIPKQTPSNPILTPIFYQKNKGDININLRGGSDEAECEGNGSCDHASAEVRSSMSVSPHLLCQRATSRVGDSTINYIIVYLPPGFIVPGCTKPELVFHSAATIYYFPTGAAEEVVQQEAWKQKGCGDGQWQDVELHKIQSKQVFKKAIADMWEKMGLSWDILTRRYWDFGEKKDDGDMYMVNDNNLFLMNRTREVAVPHIRGGAGDEPIQTPWPTDEDDLLDEFKRIYDSLMEEARIALMTDSPEQRVQAWMTVATAAETRNSSLERELETFREMNDSLIQDLQWHMNVQVDLEEQLEAAEADKRAMADEYQNLRTLLHHLVADSDISVACTCGEETIPAYEDRNRSPGLETIRGGDEEALLQTRPTSDAETGQNAATTAPSDSSYSSTVTTANSFVYYPQRSTIVFSDTPPRIYLFSYNSTLPEIHEMLKKGSEREDLRDDPHVARILEIIKIREDMGIYLPEDVSDERITIDIPEILTGCQLDCKTRIIAWQVSNADAGSLEKPIEKHDFESSAERSNDDTRTNSTSSEGEKDYYQDIGDLVNSFDDPVDTDNTIDWLRSCACQTRSVYGSESYYKIPHPQSSTISEPSPMVSVRGGGSDPEYWSHTSHSHQKSPLCHPQLTPPSSAPPNTPASYGTIEPPPCRVLKGEEIAIGKGPLSLRLGRFMFPPKFMQQREDDIRRFDWQHIRRLSPQFKDKSSRGFRYTKSAHCEEWATQLDKHREHCEYCQGVFLEEEYASSDQSLRHEEEAPKPKSGARRPWKKSNLPQKSVVASVSAIVEDPDPRLRGGAGSEADLEYDSEDWRCEWDDLASQTRSAGYRLRAFRNSSTLSTETVKPPPSPVDRAVTLRRWPQQSDLCTAMEFIRDGPTVSKLEKMHMNISEARAGKLLLSPHYIGSDNLTGSKTRHPVLLETRAAKGGLVRERPFTRPRRLQHGTSEGVFVPESDSVLDLRAESWLENPRPAPPPPFYRRSASSSQYHQQPHDIGLTKVQESDCFMRFDAIPRELSFRSDRHQVFPARSDFPGNILRIRSQKTFRNASLSAMRSDEVYGEHVSPRPVEEPMPSSPKPRRLLRKIYKQYAELLAMFLTCLNKLRQRLLAKKPKKSASSSPTRAPAAPAPSRMGWEARCMNPGRHPLLFDKSLPPTPHASTSTFDLHPEPKGKFPAGLHLEHKEKARAVSWASISTIEHAQHIAQAQDRANGDFVNQEGGEWRVPTVAGPSDLVKEALMWLRYEKESGKMGKSVFEGSMRDDDLYEYARSNDWAVL</sequence>
<feature type="compositionally biased region" description="Basic and acidic residues" evidence="2">
    <location>
        <begin position="899"/>
        <end position="918"/>
    </location>
</feature>